<evidence type="ECO:0000256" key="4">
    <source>
        <dbReference type="RuleBase" id="RU362073"/>
    </source>
</evidence>
<dbReference type="RefSeq" id="WP_260408671.1">
    <property type="nucleotide sequence ID" value="NZ_BAAAWZ010000005.1"/>
</dbReference>
<dbReference type="InterPro" id="IPR001029">
    <property type="entry name" value="Flagellin_N"/>
</dbReference>
<comment type="subcellular location">
    <subcellularLocation>
        <location evidence="4">Secreted</location>
    </subcellularLocation>
    <subcellularLocation>
        <location evidence="4">Bacterial flagellum</location>
    </subcellularLocation>
</comment>
<dbReference type="GO" id="GO:0009288">
    <property type="term" value="C:bacterial-type flagellum"/>
    <property type="evidence" value="ECO:0007669"/>
    <property type="project" value="UniProtKB-SubCell"/>
</dbReference>
<dbReference type="Gene3D" id="1.20.1330.10">
    <property type="entry name" value="f41 fragment of flagellin, N-terminal domain"/>
    <property type="match status" value="1"/>
</dbReference>
<dbReference type="PANTHER" id="PTHR42792:SF2">
    <property type="entry name" value="FLAGELLIN"/>
    <property type="match status" value="1"/>
</dbReference>
<evidence type="ECO:0000313" key="8">
    <source>
        <dbReference type="Proteomes" id="UP000562352"/>
    </source>
</evidence>
<protein>
    <recommendedName>
        <fullName evidence="2 4">Flagellin</fullName>
    </recommendedName>
</protein>
<dbReference type="Gene3D" id="6.10.10.10">
    <property type="entry name" value="Flagellar export chaperone, C-terminal domain"/>
    <property type="match status" value="1"/>
</dbReference>
<dbReference type="Proteomes" id="UP000562352">
    <property type="component" value="Unassembled WGS sequence"/>
</dbReference>
<dbReference type="Pfam" id="PF00669">
    <property type="entry name" value="Flagellin_N"/>
    <property type="match status" value="1"/>
</dbReference>
<dbReference type="AlphaFoldDB" id="A0A841DIN5"/>
<accession>A0A841DIN5</accession>
<keyword evidence="7" id="KW-0966">Cell projection</keyword>
<comment type="similarity">
    <text evidence="1 4">Belongs to the bacterial flagellin family.</text>
</comment>
<comment type="function">
    <text evidence="4">Flagellin is the subunit protein which polymerizes to form the filaments of bacterial flagella.</text>
</comment>
<dbReference type="PANTHER" id="PTHR42792">
    <property type="entry name" value="FLAGELLIN"/>
    <property type="match status" value="1"/>
</dbReference>
<dbReference type="PRINTS" id="PR00207">
    <property type="entry name" value="FLAGELLIN"/>
</dbReference>
<dbReference type="InterPro" id="IPR042187">
    <property type="entry name" value="Flagellin_C_sub2"/>
</dbReference>
<keyword evidence="8" id="KW-1185">Reference proteome</keyword>
<dbReference type="EMBL" id="JACHJJ010000057">
    <property type="protein sequence ID" value="MBB5968158.1"/>
    <property type="molecule type" value="Genomic_DNA"/>
</dbReference>
<feature type="domain" description="Flagellin C-terminal" evidence="6">
    <location>
        <begin position="214"/>
        <end position="298"/>
    </location>
</feature>
<evidence type="ECO:0000256" key="2">
    <source>
        <dbReference type="ARBA" id="ARBA00020110"/>
    </source>
</evidence>
<evidence type="ECO:0000313" key="7">
    <source>
        <dbReference type="EMBL" id="MBB5968158.1"/>
    </source>
</evidence>
<evidence type="ECO:0000259" key="6">
    <source>
        <dbReference type="Pfam" id="PF00700"/>
    </source>
</evidence>
<comment type="caution">
    <text evidence="7">The sequence shown here is derived from an EMBL/GenBank/DDBJ whole genome shotgun (WGS) entry which is preliminary data.</text>
</comment>
<keyword evidence="7" id="KW-0282">Flagellum</keyword>
<dbReference type="GO" id="GO:0005576">
    <property type="term" value="C:extracellular region"/>
    <property type="evidence" value="ECO:0007669"/>
    <property type="project" value="UniProtKB-SubCell"/>
</dbReference>
<dbReference type="Pfam" id="PF00700">
    <property type="entry name" value="Flagellin_C"/>
    <property type="match status" value="1"/>
</dbReference>
<dbReference type="GO" id="GO:0005198">
    <property type="term" value="F:structural molecule activity"/>
    <property type="evidence" value="ECO:0007669"/>
    <property type="project" value="UniProtKB-UniRule"/>
</dbReference>
<evidence type="ECO:0000259" key="5">
    <source>
        <dbReference type="Pfam" id="PF00669"/>
    </source>
</evidence>
<keyword evidence="7" id="KW-0969">Cilium</keyword>
<sequence length="299" mass="31442">MGMRINQNIGAMNAYRNLSVTDNQMSKSLEKLSSGFRINRAADDAAGLSISEGLRAQVGGLKVAVRNAQDGVSVVQTAEGALTETHSILQRMRDLAVQASNGGSQNADAQKAANLEFSQLTDELDRIAGNTTFGTQKLLDGTYNGTFQIGANSGQTLSVAIGNMGTGATGLNLTDGTPGDRLGDVQLIDYQAAGTGDDGTNIALNVVKAQAAITRLDTAISKVSEQRATLGAFQNRFEHTINNLNVAVENLSASESRIRDTDMAQEMVSFTRNQILTQAGTSMLAQANQSSQGVLKLLG</sequence>
<dbReference type="InterPro" id="IPR001492">
    <property type="entry name" value="Flagellin"/>
</dbReference>
<evidence type="ECO:0000256" key="3">
    <source>
        <dbReference type="ARBA" id="ARBA00023143"/>
    </source>
</evidence>
<proteinExistence type="inferred from homology"/>
<keyword evidence="4" id="KW-0964">Secreted</keyword>
<keyword evidence="3 4" id="KW-0975">Bacterial flagellum</keyword>
<feature type="domain" description="Flagellin N-terminal" evidence="5">
    <location>
        <begin position="5"/>
        <end position="142"/>
    </location>
</feature>
<dbReference type="SUPFAM" id="SSF64518">
    <property type="entry name" value="Phase 1 flagellin"/>
    <property type="match status" value="1"/>
</dbReference>
<name>A0A841DIN5_PLAVE</name>
<reference evidence="7 8" key="1">
    <citation type="submission" date="2020-08" db="EMBL/GenBank/DDBJ databases">
        <title>Genomic Encyclopedia of Type Strains, Phase III (KMG-III): the genomes of soil and plant-associated and newly described type strains.</title>
        <authorList>
            <person name="Whitman W."/>
        </authorList>
    </citation>
    <scope>NUCLEOTIDE SEQUENCE [LARGE SCALE GENOMIC DNA]</scope>
    <source>
        <strain evidence="7 8">CECT 3303</strain>
    </source>
</reference>
<evidence type="ECO:0000256" key="1">
    <source>
        <dbReference type="ARBA" id="ARBA00005709"/>
    </source>
</evidence>
<organism evidence="7 8">
    <name type="scientific">Planomonospora venezuelensis</name>
    <dbReference type="NCBI Taxonomy" id="1999"/>
    <lineage>
        <taxon>Bacteria</taxon>
        <taxon>Bacillati</taxon>
        <taxon>Actinomycetota</taxon>
        <taxon>Actinomycetes</taxon>
        <taxon>Streptosporangiales</taxon>
        <taxon>Streptosporangiaceae</taxon>
        <taxon>Planomonospora</taxon>
    </lineage>
</organism>
<gene>
    <name evidence="7" type="ORF">FHS22_007479</name>
</gene>
<dbReference type="InterPro" id="IPR046358">
    <property type="entry name" value="Flagellin_C"/>
</dbReference>